<keyword evidence="3" id="KW-0028">Amino-acid biosynthesis</keyword>
<gene>
    <name evidence="3" type="primary">leuD</name>
    <name evidence="6" type="ORF">GW779_06205</name>
    <name evidence="5" type="ORF">GW910_03430</name>
</gene>
<evidence type="ECO:0000256" key="2">
    <source>
        <dbReference type="ARBA" id="ARBA00023239"/>
    </source>
</evidence>
<dbReference type="GO" id="GO:0009098">
    <property type="term" value="P:L-leucine biosynthetic process"/>
    <property type="evidence" value="ECO:0007669"/>
    <property type="project" value="UniProtKB-UniRule"/>
</dbReference>
<dbReference type="HAMAP" id="MF_01032">
    <property type="entry name" value="LeuD_type2"/>
    <property type="match status" value="1"/>
</dbReference>
<dbReference type="InterPro" id="IPR050075">
    <property type="entry name" value="LeuD"/>
</dbReference>
<dbReference type="Pfam" id="PF00694">
    <property type="entry name" value="Aconitase_C"/>
    <property type="match status" value="1"/>
</dbReference>
<dbReference type="GO" id="GO:0003861">
    <property type="term" value="F:3-isopropylmalate dehydratase activity"/>
    <property type="evidence" value="ECO:0007669"/>
    <property type="project" value="UniProtKB-UniRule"/>
</dbReference>
<evidence type="ECO:0000313" key="6">
    <source>
        <dbReference type="EMBL" id="NCS91970.1"/>
    </source>
</evidence>
<dbReference type="Proteomes" id="UP000738826">
    <property type="component" value="Unassembled WGS sequence"/>
</dbReference>
<dbReference type="InterPro" id="IPR000573">
    <property type="entry name" value="AconitaseA/IPMdHydase_ssu_swvl"/>
</dbReference>
<reference evidence="6" key="1">
    <citation type="submission" date="2019-11" db="EMBL/GenBank/DDBJ databases">
        <title>Lipid analysis of CO2-rich subsurface aquifers suggests an autotrophy-based deep biosphere with lysolipids enriched in CPR bacteria.</title>
        <authorList>
            <person name="Probst A.J."/>
            <person name="Elling F.J."/>
            <person name="Castelle C.J."/>
            <person name="Zhu Q."/>
            <person name="Elvert M."/>
            <person name="Birarda G."/>
            <person name="Holman H.-Y."/>
            <person name="Lane K.R."/>
            <person name="Ladd B."/>
            <person name="Ryan M.C."/>
            <person name="Woyke T."/>
            <person name="Hinrichs K.-U."/>
            <person name="Banfield J.F."/>
        </authorList>
    </citation>
    <scope>NUCLEOTIDE SEQUENCE</scope>
    <source>
        <strain evidence="5">CG_2015-01_33_1645</strain>
        <strain evidence="6">CG_2015-04_33_537</strain>
    </source>
</reference>
<sequence>MKISGGVWKFADNVDTDQIIPAEYLITADRKELAKHSFKKIRPEFAKEVKEGDIIVAGKNFGCGSSREHAPSCLLGNGIKTVIAKSFARIFYRNSINLGLRLIECEIEENEINDKDALEIDFDNGEIKNLCNNKIFKFKKMPKFFEDLTEIGLIDYTKRKISERRANEERMKKK</sequence>
<comment type="similarity">
    <text evidence="1 3">Belongs to the LeuD family. LeuD type 2 subfamily.</text>
</comment>
<feature type="domain" description="Aconitase A/isopropylmalate dehydratase small subunit swivel" evidence="4">
    <location>
        <begin position="50"/>
        <end position="100"/>
    </location>
</feature>
<dbReference type="Gene3D" id="3.20.19.10">
    <property type="entry name" value="Aconitase, domain 4"/>
    <property type="match status" value="1"/>
</dbReference>
<dbReference type="PANTHER" id="PTHR43345">
    <property type="entry name" value="3-ISOPROPYLMALATE DEHYDRATASE SMALL SUBUNIT 2-RELATED-RELATED"/>
    <property type="match status" value="1"/>
</dbReference>
<evidence type="ECO:0000259" key="4">
    <source>
        <dbReference type="Pfam" id="PF00694"/>
    </source>
</evidence>
<comment type="subunit">
    <text evidence="3">Heterodimer of LeuC and LeuD.</text>
</comment>
<comment type="caution">
    <text evidence="6">The sequence shown here is derived from an EMBL/GenBank/DDBJ whole genome shotgun (WGS) entry which is preliminary data.</text>
</comment>
<protein>
    <recommendedName>
        <fullName evidence="3">3-isopropylmalate dehydratase small subunit</fullName>
        <ecNumber evidence="3">4.2.1.33</ecNumber>
    </recommendedName>
    <alternativeName>
        <fullName evidence="3">Alpha-IPM isomerase</fullName>
        <shortName evidence="3">IPMI</shortName>
    </alternativeName>
    <alternativeName>
        <fullName evidence="3">Isopropylmalate isomerase</fullName>
    </alternativeName>
</protein>
<dbReference type="AlphaFoldDB" id="A0A8J8CJF9"/>
<organism evidence="6 7">
    <name type="scientific">Candidatus Altarchaeum hamiconexum</name>
    <dbReference type="NCBI Taxonomy" id="1803513"/>
    <lineage>
        <taxon>Archaea</taxon>
        <taxon>Candidatus Altarchaeota</taxon>
        <taxon>Candidatus Altiarchaeia</taxon>
        <taxon>Candidatus Altarchaeales</taxon>
        <taxon>Candidatus Altarchaeaceae</taxon>
        <taxon>Candidatus Altarchaeum</taxon>
    </lineage>
</organism>
<evidence type="ECO:0000313" key="7">
    <source>
        <dbReference type="Proteomes" id="UP000738826"/>
    </source>
</evidence>
<dbReference type="InterPro" id="IPR033940">
    <property type="entry name" value="IPMI_Swivel"/>
</dbReference>
<evidence type="ECO:0000256" key="3">
    <source>
        <dbReference type="HAMAP-Rule" id="MF_01032"/>
    </source>
</evidence>
<comment type="function">
    <text evidence="3">Catalyzes the isomerization between 2-isopropylmalate and 3-isopropylmalate, via the formation of 2-isopropylmaleate.</text>
</comment>
<dbReference type="CDD" id="cd01577">
    <property type="entry name" value="IPMI_Swivel"/>
    <property type="match status" value="1"/>
</dbReference>
<accession>A0A8J8CJF9</accession>
<dbReference type="PANTHER" id="PTHR43345:SF2">
    <property type="entry name" value="3-ISOPROPYLMALATE DEHYDRATASE SMALL SUBUNIT 1"/>
    <property type="match status" value="1"/>
</dbReference>
<dbReference type="InterPro" id="IPR015928">
    <property type="entry name" value="Aconitase/3IPM_dehydase_swvl"/>
</dbReference>
<dbReference type="EC" id="4.2.1.33" evidence="3"/>
<evidence type="ECO:0000313" key="5">
    <source>
        <dbReference type="EMBL" id="NCN65111.1"/>
    </source>
</evidence>
<keyword evidence="3" id="KW-0100">Branched-chain amino acid biosynthesis</keyword>
<dbReference type="NCBIfam" id="TIGR02087">
    <property type="entry name" value="LEUD_arch"/>
    <property type="match status" value="1"/>
</dbReference>
<evidence type="ECO:0000256" key="1">
    <source>
        <dbReference type="ARBA" id="ARBA00009869"/>
    </source>
</evidence>
<dbReference type="EMBL" id="JAACVF010000086">
    <property type="protein sequence ID" value="NCN65111.1"/>
    <property type="molecule type" value="Genomic_DNA"/>
</dbReference>
<keyword evidence="3" id="KW-0432">Leucine biosynthesis</keyword>
<comment type="catalytic activity">
    <reaction evidence="3">
        <text>(2R,3S)-3-isopropylmalate = (2S)-2-isopropylmalate</text>
        <dbReference type="Rhea" id="RHEA:32287"/>
        <dbReference type="ChEBI" id="CHEBI:1178"/>
        <dbReference type="ChEBI" id="CHEBI:35121"/>
        <dbReference type="EC" id="4.2.1.33"/>
    </reaction>
</comment>
<dbReference type="UniPathway" id="UPA00048">
    <property type="reaction ID" value="UER00071"/>
</dbReference>
<dbReference type="Proteomes" id="UP000768163">
    <property type="component" value="Unassembled WGS sequence"/>
</dbReference>
<comment type="pathway">
    <text evidence="3">Amino-acid biosynthesis; L-leucine biosynthesis; L-leucine from 3-methyl-2-oxobutanoate: step 2/4.</text>
</comment>
<dbReference type="EMBL" id="JAACQH010000140">
    <property type="protein sequence ID" value="NCS91970.1"/>
    <property type="molecule type" value="Genomic_DNA"/>
</dbReference>
<proteinExistence type="inferred from homology"/>
<keyword evidence="2 3" id="KW-0456">Lyase</keyword>
<dbReference type="SUPFAM" id="SSF52016">
    <property type="entry name" value="LeuD/IlvD-like"/>
    <property type="match status" value="1"/>
</dbReference>
<dbReference type="InterPro" id="IPR011827">
    <property type="entry name" value="LeuD_type2/HacB/DmdB"/>
</dbReference>
<name>A0A8J8CJF9_9ARCH</name>